<gene>
    <name evidence="1" type="ORF">S03H2_35223</name>
</gene>
<dbReference type="EMBL" id="BARU01021529">
    <property type="protein sequence ID" value="GAH60995.1"/>
    <property type="molecule type" value="Genomic_DNA"/>
</dbReference>
<sequence length="37" mass="4096">EVTHTRAVSKIRLEELIQEASSEGKTAEEAETIPEDV</sequence>
<name>X1HVC2_9ZZZZ</name>
<feature type="non-terminal residue" evidence="1">
    <location>
        <position position="1"/>
    </location>
</feature>
<protein>
    <submittedName>
        <fullName evidence="1">Uncharacterized protein</fullName>
    </submittedName>
</protein>
<proteinExistence type="predicted"/>
<organism evidence="1">
    <name type="scientific">marine sediment metagenome</name>
    <dbReference type="NCBI Taxonomy" id="412755"/>
    <lineage>
        <taxon>unclassified sequences</taxon>
        <taxon>metagenomes</taxon>
        <taxon>ecological metagenomes</taxon>
    </lineage>
</organism>
<comment type="caution">
    <text evidence="1">The sequence shown here is derived from an EMBL/GenBank/DDBJ whole genome shotgun (WGS) entry which is preliminary data.</text>
</comment>
<dbReference type="AlphaFoldDB" id="X1HVC2"/>
<reference evidence="1" key="1">
    <citation type="journal article" date="2014" name="Front. Microbiol.">
        <title>High frequency of phylogenetically diverse reductive dehalogenase-homologous genes in deep subseafloor sedimentary metagenomes.</title>
        <authorList>
            <person name="Kawai M."/>
            <person name="Futagami T."/>
            <person name="Toyoda A."/>
            <person name="Takaki Y."/>
            <person name="Nishi S."/>
            <person name="Hori S."/>
            <person name="Arai W."/>
            <person name="Tsubouchi T."/>
            <person name="Morono Y."/>
            <person name="Uchiyama I."/>
            <person name="Ito T."/>
            <person name="Fujiyama A."/>
            <person name="Inagaki F."/>
            <person name="Takami H."/>
        </authorList>
    </citation>
    <scope>NUCLEOTIDE SEQUENCE</scope>
    <source>
        <strain evidence="1">Expedition CK06-06</strain>
    </source>
</reference>
<evidence type="ECO:0000313" key="1">
    <source>
        <dbReference type="EMBL" id="GAH60995.1"/>
    </source>
</evidence>
<accession>X1HVC2</accession>